<comment type="function">
    <text evidence="12">The RuvA-RuvB-RuvC complex processes Holliday junction (HJ) DNA during genetic recombination and DNA repair. Endonuclease that resolves HJ intermediates. Cleaves cruciform DNA by making single-stranded nicks across the HJ at symmetrical positions within the homologous arms, yielding a 5'-phosphate and a 3'-hydroxyl group; requires a central core of homology in the junction. The consensus cleavage sequence is 5'-(A/T)TT(C/G)-3'. Cleavage occurs on the 3'-side of the TT dinucleotide at the point of strand exchange. HJ branch migration catalyzed by RuvA-RuvB allows RuvC to scan DNA until it finds its consensus sequence, where it cleaves and resolves the cruciform DNA.</text>
</comment>
<dbReference type="GO" id="GO:0003677">
    <property type="term" value="F:DNA binding"/>
    <property type="evidence" value="ECO:0007669"/>
    <property type="project" value="UniProtKB-KW"/>
</dbReference>
<dbReference type="Pfam" id="PF02075">
    <property type="entry name" value="RuvC"/>
    <property type="match status" value="1"/>
</dbReference>
<dbReference type="InterPro" id="IPR012337">
    <property type="entry name" value="RNaseH-like_sf"/>
</dbReference>
<dbReference type="InterPro" id="IPR036397">
    <property type="entry name" value="RNaseH_sf"/>
</dbReference>
<dbReference type="GO" id="GO:0048476">
    <property type="term" value="C:Holliday junction resolvase complex"/>
    <property type="evidence" value="ECO:0007669"/>
    <property type="project" value="UniProtKB-UniRule"/>
</dbReference>
<dbReference type="AlphaFoldDB" id="B1WYI5"/>
<evidence type="ECO:0000256" key="3">
    <source>
        <dbReference type="ARBA" id="ARBA00022722"/>
    </source>
</evidence>
<feature type="active site" evidence="12">
    <location>
        <position position="22"/>
    </location>
</feature>
<dbReference type="Gene3D" id="3.30.420.10">
    <property type="entry name" value="Ribonuclease H-like superfamily/Ribonuclease H"/>
    <property type="match status" value="1"/>
</dbReference>
<feature type="binding site" evidence="12">
    <location>
        <position position="83"/>
    </location>
    <ligand>
        <name>Mg(2+)</name>
        <dbReference type="ChEBI" id="CHEBI:18420"/>
        <label>2</label>
    </ligand>
</feature>
<dbReference type="EMBL" id="CP000806">
    <property type="protein sequence ID" value="ACB49415.1"/>
    <property type="molecule type" value="Genomic_DNA"/>
</dbReference>
<evidence type="ECO:0000256" key="2">
    <source>
        <dbReference type="ARBA" id="ARBA00022490"/>
    </source>
</evidence>
<reference evidence="13 14" key="1">
    <citation type="journal article" date="2008" name="Proc. Natl. Acad. Sci. U.S.A.">
        <title>The genome of Cyanothece 51142, a unicellular diazotrophic cyanobacterium important in the marine nitrogen cycle.</title>
        <authorList>
            <person name="Welsh E.A."/>
            <person name="Liberton M."/>
            <person name="Stoeckel J."/>
            <person name="Loh T."/>
            <person name="Elvitigala T."/>
            <person name="Wang C."/>
            <person name="Wollam A."/>
            <person name="Fulton R.S."/>
            <person name="Clifton S.W."/>
            <person name="Jacobs J.M."/>
            <person name="Aurora R."/>
            <person name="Ghosh B.K."/>
            <person name="Sherman L.A."/>
            <person name="Smith R.D."/>
            <person name="Wilson R.K."/>
            <person name="Pakrasi H.B."/>
        </authorList>
    </citation>
    <scope>NUCLEOTIDE SEQUENCE [LARGE SCALE GENOMIC DNA]</scope>
    <source>
        <strain evidence="14">ATCC 51142 / BH68</strain>
    </source>
</reference>
<keyword evidence="14" id="KW-1185">Reference proteome</keyword>
<feature type="binding site" evidence="12">
    <location>
        <position position="155"/>
    </location>
    <ligand>
        <name>Mg(2+)</name>
        <dbReference type="ChEBI" id="CHEBI:18420"/>
        <label>1</label>
    </ligand>
</feature>
<keyword evidence="8 12" id="KW-0460">Magnesium</keyword>
<feature type="active site" evidence="12">
    <location>
        <position position="155"/>
    </location>
</feature>
<evidence type="ECO:0000313" key="14">
    <source>
        <dbReference type="Proteomes" id="UP000001203"/>
    </source>
</evidence>
<dbReference type="GO" id="GO:0005737">
    <property type="term" value="C:cytoplasm"/>
    <property type="evidence" value="ECO:0007669"/>
    <property type="project" value="UniProtKB-SubCell"/>
</dbReference>
<evidence type="ECO:0000256" key="10">
    <source>
        <dbReference type="ARBA" id="ARBA00023172"/>
    </source>
</evidence>
<dbReference type="InterPro" id="IPR002176">
    <property type="entry name" value="X-over_junc_endoDNase_RuvC"/>
</dbReference>
<dbReference type="PANTHER" id="PTHR30194:SF3">
    <property type="entry name" value="CROSSOVER JUNCTION ENDODEOXYRIBONUCLEASE RUVC"/>
    <property type="match status" value="1"/>
</dbReference>
<feature type="binding site" evidence="12">
    <location>
        <position position="22"/>
    </location>
    <ligand>
        <name>Mg(2+)</name>
        <dbReference type="ChEBI" id="CHEBI:18420"/>
        <label>1</label>
    </ligand>
</feature>
<evidence type="ECO:0000256" key="7">
    <source>
        <dbReference type="ARBA" id="ARBA00022801"/>
    </source>
</evidence>
<dbReference type="eggNOG" id="COG0817">
    <property type="taxonomic scope" value="Bacteria"/>
</dbReference>
<evidence type="ECO:0000256" key="5">
    <source>
        <dbReference type="ARBA" id="ARBA00022759"/>
    </source>
</evidence>
<evidence type="ECO:0000256" key="6">
    <source>
        <dbReference type="ARBA" id="ARBA00022763"/>
    </source>
</evidence>
<evidence type="ECO:0000313" key="13">
    <source>
        <dbReference type="EMBL" id="ACB49415.1"/>
    </source>
</evidence>
<dbReference type="RefSeq" id="WP_009543135.1">
    <property type="nucleotide sequence ID" value="NC_010546.1"/>
</dbReference>
<keyword evidence="3 12" id="KW-0540">Nuclease</keyword>
<keyword evidence="4 12" id="KW-0479">Metal-binding</keyword>
<dbReference type="Proteomes" id="UP000001203">
    <property type="component" value="Chromosome circular"/>
</dbReference>
<dbReference type="PROSITE" id="PS01321">
    <property type="entry name" value="RUVC"/>
    <property type="match status" value="1"/>
</dbReference>
<protein>
    <recommendedName>
        <fullName evidence="12">Crossover junction endodeoxyribonuclease RuvC</fullName>
        <ecNumber evidence="12">3.1.21.10</ecNumber>
    </recommendedName>
    <alternativeName>
        <fullName evidence="12">Holliday junction nuclease RuvC</fullName>
    </alternativeName>
    <alternativeName>
        <fullName evidence="12">Holliday junction resolvase RuvC</fullName>
    </alternativeName>
</protein>
<dbReference type="CDD" id="cd16962">
    <property type="entry name" value="RuvC"/>
    <property type="match status" value="1"/>
</dbReference>
<comment type="subunit">
    <text evidence="12">Homodimer which binds Holliday junction (HJ) DNA. The HJ becomes 2-fold symmetrical on binding to RuvC with unstacked arms; it has a different conformation from HJ DNA in complex with RuvA. In the full resolvosome a probable DNA-RuvA(4)-RuvB(12)-RuvC(2) complex forms which resolves the HJ.</text>
</comment>
<dbReference type="EC" id="3.1.21.10" evidence="12"/>
<dbReference type="STRING" id="43989.cce_0063"/>
<dbReference type="PANTHER" id="PTHR30194">
    <property type="entry name" value="CROSSOVER JUNCTION ENDODEOXYRIBONUCLEASE RUVC"/>
    <property type="match status" value="1"/>
</dbReference>
<evidence type="ECO:0000256" key="1">
    <source>
        <dbReference type="ARBA" id="ARBA00009518"/>
    </source>
</evidence>
<proteinExistence type="inferred from homology"/>
<dbReference type="GO" id="GO:0006310">
    <property type="term" value="P:DNA recombination"/>
    <property type="evidence" value="ECO:0007669"/>
    <property type="project" value="UniProtKB-UniRule"/>
</dbReference>
<comment type="cofactor">
    <cofactor evidence="12">
        <name>Mg(2+)</name>
        <dbReference type="ChEBI" id="CHEBI:18420"/>
    </cofactor>
    <text evidence="12">Binds 2 Mg(2+) ion per subunit.</text>
</comment>
<keyword evidence="10 12" id="KW-0233">DNA recombination</keyword>
<dbReference type="OrthoDB" id="9805499at2"/>
<dbReference type="PRINTS" id="PR00696">
    <property type="entry name" value="RSOLVASERUVC"/>
</dbReference>
<evidence type="ECO:0000256" key="9">
    <source>
        <dbReference type="ARBA" id="ARBA00023125"/>
    </source>
</evidence>
<sequence length="174" mass="19180">MEKIHSPNSELLTPNSGWLGIDPGLAIVGWAMLQESEQQLPLIIDYGTIETNKQLSTSQRLLEIESDLGELLTEFEPQGIAIEMPFFNRTIKAAGGVMQALGVINLVCYRETNIEPIFLHQASWKCHLGDGKAKKKEVAQMITTLFNLDKLPIDDSVDAIAIAYAGLCGLRNNI</sequence>
<dbReference type="HAMAP" id="MF_00034">
    <property type="entry name" value="RuvC"/>
    <property type="match status" value="1"/>
</dbReference>
<dbReference type="GO" id="GO:0006281">
    <property type="term" value="P:DNA repair"/>
    <property type="evidence" value="ECO:0007669"/>
    <property type="project" value="UniProtKB-UniRule"/>
</dbReference>
<dbReference type="InterPro" id="IPR020563">
    <property type="entry name" value="X-over_junc_endoDNase_Mg_BS"/>
</dbReference>
<gene>
    <name evidence="12 13" type="primary">ruvC</name>
    <name evidence="13" type="ordered locus">cce_0063</name>
</gene>
<keyword evidence="6 12" id="KW-0227">DNA damage</keyword>
<name>B1WYI5_CROS5</name>
<comment type="similarity">
    <text evidence="1 12">Belongs to the RuvC family.</text>
</comment>
<evidence type="ECO:0000256" key="4">
    <source>
        <dbReference type="ARBA" id="ARBA00022723"/>
    </source>
</evidence>
<keyword evidence="11 12" id="KW-0234">DNA repair</keyword>
<organism evidence="13 14">
    <name type="scientific">Crocosphaera subtropica (strain ATCC 51142 / BH68)</name>
    <name type="common">Cyanothece sp. (strain ATCC 51142)</name>
    <dbReference type="NCBI Taxonomy" id="43989"/>
    <lineage>
        <taxon>Bacteria</taxon>
        <taxon>Bacillati</taxon>
        <taxon>Cyanobacteriota</taxon>
        <taxon>Cyanophyceae</taxon>
        <taxon>Oscillatoriophycideae</taxon>
        <taxon>Chroococcales</taxon>
        <taxon>Aphanothecaceae</taxon>
        <taxon>Crocosphaera</taxon>
        <taxon>Crocosphaera subtropica</taxon>
    </lineage>
</organism>
<keyword evidence="9 12" id="KW-0238">DNA-binding</keyword>
<accession>B1WYI5</accession>
<keyword evidence="2 12" id="KW-0963">Cytoplasm</keyword>
<comment type="subcellular location">
    <subcellularLocation>
        <location evidence="12">Cytoplasm</location>
    </subcellularLocation>
</comment>
<comment type="catalytic activity">
    <reaction evidence="12">
        <text>Endonucleolytic cleavage at a junction such as a reciprocal single-stranded crossover between two homologous DNA duplexes (Holliday junction).</text>
        <dbReference type="EC" id="3.1.21.10"/>
    </reaction>
</comment>
<keyword evidence="7 12" id="KW-0378">Hydrolase</keyword>
<dbReference type="HOGENOM" id="CLU_091257_3_1_3"/>
<keyword evidence="5 12" id="KW-0255">Endonuclease</keyword>
<dbReference type="SUPFAM" id="SSF53098">
    <property type="entry name" value="Ribonuclease H-like"/>
    <property type="match status" value="1"/>
</dbReference>
<evidence type="ECO:0000256" key="11">
    <source>
        <dbReference type="ARBA" id="ARBA00023204"/>
    </source>
</evidence>
<evidence type="ECO:0000256" key="12">
    <source>
        <dbReference type="HAMAP-Rule" id="MF_00034"/>
    </source>
</evidence>
<feature type="active site" evidence="12">
    <location>
        <position position="83"/>
    </location>
</feature>
<dbReference type="KEGG" id="cyt:cce_0063"/>
<evidence type="ECO:0000256" key="8">
    <source>
        <dbReference type="ARBA" id="ARBA00022842"/>
    </source>
</evidence>
<dbReference type="GO" id="GO:0008821">
    <property type="term" value="F:crossover junction DNA endonuclease activity"/>
    <property type="evidence" value="ECO:0007669"/>
    <property type="project" value="UniProtKB-UniRule"/>
</dbReference>
<dbReference type="GO" id="GO:0000287">
    <property type="term" value="F:magnesium ion binding"/>
    <property type="evidence" value="ECO:0007669"/>
    <property type="project" value="UniProtKB-UniRule"/>
</dbReference>